<evidence type="ECO:0000256" key="2">
    <source>
        <dbReference type="SAM" id="Phobius"/>
    </source>
</evidence>
<dbReference type="EMBL" id="BMIY01000007">
    <property type="protein sequence ID" value="GFZ76019.1"/>
    <property type="molecule type" value="Genomic_DNA"/>
</dbReference>
<dbReference type="InterPro" id="IPR036680">
    <property type="entry name" value="SPOR-like_sf"/>
</dbReference>
<keyword evidence="5" id="KW-1185">Reference proteome</keyword>
<dbReference type="OrthoDB" id="7063246at2"/>
<feature type="region of interest" description="Disordered" evidence="1">
    <location>
        <begin position="1"/>
        <end position="21"/>
    </location>
</feature>
<gene>
    <name evidence="4" type="ORF">GCM10011403_18560</name>
</gene>
<dbReference type="GO" id="GO:0042834">
    <property type="term" value="F:peptidoglycan binding"/>
    <property type="evidence" value="ECO:0007669"/>
    <property type="project" value="InterPro"/>
</dbReference>
<feature type="compositionally biased region" description="Polar residues" evidence="1">
    <location>
        <begin position="60"/>
        <end position="80"/>
    </location>
</feature>
<keyword evidence="2" id="KW-0812">Transmembrane</keyword>
<feature type="region of interest" description="Disordered" evidence="1">
    <location>
        <begin position="118"/>
        <end position="146"/>
    </location>
</feature>
<dbReference type="Pfam" id="PF05036">
    <property type="entry name" value="SPOR"/>
    <property type="match status" value="1"/>
</dbReference>
<dbReference type="RefSeq" id="WP_068810903.1">
    <property type="nucleotide sequence ID" value="NZ_BMIY01000007.1"/>
</dbReference>
<protein>
    <recommendedName>
        <fullName evidence="3">SPOR domain-containing protein</fullName>
    </recommendedName>
</protein>
<evidence type="ECO:0000256" key="1">
    <source>
        <dbReference type="SAM" id="MobiDB-lite"/>
    </source>
</evidence>
<evidence type="ECO:0000313" key="4">
    <source>
        <dbReference type="EMBL" id="GFZ76019.1"/>
    </source>
</evidence>
<dbReference type="Proteomes" id="UP000627715">
    <property type="component" value="Unassembled WGS sequence"/>
</dbReference>
<sequence>MDQDFAKRRSRTPLAESNPPPKSSGLVILMIGVFTGIVVGLFIAMLVYMSGQLPPPPGQNWASDNQQPGNSTQPSQTATSESDELTDELQREAARLQLEFYRELPDYEVVVDVTPVEGARPRDQQAEQSAEPGSAEVETETASSQQETVATVTATARNVPASLSSGSYMLQAGAFRQQNTATAQLNRLLNLGLSAQIRQESMPGRTLFLVQAGPYASRDDMLRAEQILRSNSIDTMRITLSPPSSE</sequence>
<reference evidence="4" key="2">
    <citation type="submission" date="2020-09" db="EMBL/GenBank/DDBJ databases">
        <authorList>
            <person name="Sun Q."/>
            <person name="Zhou Y."/>
        </authorList>
    </citation>
    <scope>NUCLEOTIDE SEQUENCE</scope>
    <source>
        <strain evidence="4">CGMCC 1.15425</strain>
    </source>
</reference>
<feature type="domain" description="SPOR" evidence="3">
    <location>
        <begin position="162"/>
        <end position="241"/>
    </location>
</feature>
<keyword evidence="2" id="KW-1133">Transmembrane helix</keyword>
<accession>A0A916QLL4</accession>
<dbReference type="SUPFAM" id="SSF110997">
    <property type="entry name" value="Sporulation related repeat"/>
    <property type="match status" value="1"/>
</dbReference>
<keyword evidence="2" id="KW-0472">Membrane</keyword>
<organism evidence="4 5">
    <name type="scientific">Pseudohongiella nitratireducens</name>
    <dbReference type="NCBI Taxonomy" id="1768907"/>
    <lineage>
        <taxon>Bacteria</taxon>
        <taxon>Pseudomonadati</taxon>
        <taxon>Pseudomonadota</taxon>
        <taxon>Gammaproteobacteria</taxon>
        <taxon>Pseudomonadales</taxon>
        <taxon>Pseudohongiellaceae</taxon>
        <taxon>Pseudohongiella</taxon>
    </lineage>
</organism>
<dbReference type="Gene3D" id="3.30.70.1070">
    <property type="entry name" value="Sporulation related repeat"/>
    <property type="match status" value="1"/>
</dbReference>
<proteinExistence type="predicted"/>
<feature type="transmembrane region" description="Helical" evidence="2">
    <location>
        <begin position="26"/>
        <end position="49"/>
    </location>
</feature>
<comment type="caution">
    <text evidence="4">The sequence shown here is derived from an EMBL/GenBank/DDBJ whole genome shotgun (WGS) entry which is preliminary data.</text>
</comment>
<name>A0A916QLL4_9GAMM</name>
<dbReference type="InterPro" id="IPR007730">
    <property type="entry name" value="SPOR-like_dom"/>
</dbReference>
<dbReference type="AlphaFoldDB" id="A0A916QLL4"/>
<dbReference type="PROSITE" id="PS51724">
    <property type="entry name" value="SPOR"/>
    <property type="match status" value="1"/>
</dbReference>
<evidence type="ECO:0000259" key="3">
    <source>
        <dbReference type="PROSITE" id="PS51724"/>
    </source>
</evidence>
<evidence type="ECO:0000313" key="5">
    <source>
        <dbReference type="Proteomes" id="UP000627715"/>
    </source>
</evidence>
<feature type="region of interest" description="Disordered" evidence="1">
    <location>
        <begin position="57"/>
        <end position="87"/>
    </location>
</feature>
<reference evidence="4" key="1">
    <citation type="journal article" date="2014" name="Int. J. Syst. Evol. Microbiol.">
        <title>Complete genome sequence of Corynebacterium casei LMG S-19264T (=DSM 44701T), isolated from a smear-ripened cheese.</title>
        <authorList>
            <consortium name="US DOE Joint Genome Institute (JGI-PGF)"/>
            <person name="Walter F."/>
            <person name="Albersmeier A."/>
            <person name="Kalinowski J."/>
            <person name="Ruckert C."/>
        </authorList>
    </citation>
    <scope>NUCLEOTIDE SEQUENCE</scope>
    <source>
        <strain evidence="4">CGMCC 1.15425</strain>
    </source>
</reference>